<protein>
    <submittedName>
        <fullName evidence="2">Deoxyhypusine synthase</fullName>
    </submittedName>
</protein>
<evidence type="ECO:0000313" key="2">
    <source>
        <dbReference type="EMBL" id="KAJ1367753.1"/>
    </source>
</evidence>
<reference evidence="2" key="1">
    <citation type="submission" date="2021-06" db="EMBL/GenBank/DDBJ databases">
        <title>Parelaphostrongylus tenuis whole genome reference sequence.</title>
        <authorList>
            <person name="Garwood T.J."/>
            <person name="Larsen P.A."/>
            <person name="Fountain-Jones N.M."/>
            <person name="Garbe J.R."/>
            <person name="Macchietto M.G."/>
            <person name="Kania S.A."/>
            <person name="Gerhold R.W."/>
            <person name="Richards J.E."/>
            <person name="Wolf T.M."/>
        </authorList>
    </citation>
    <scope>NUCLEOTIDE SEQUENCE</scope>
    <source>
        <strain evidence="2">MNPRO001-30</strain>
        <tissue evidence="2">Meninges</tissue>
    </source>
</reference>
<accession>A0AAD5R181</accession>
<dbReference type="AlphaFoldDB" id="A0AAD5R181"/>
<comment type="caution">
    <text evidence="2">The sequence shown here is derived from an EMBL/GenBank/DDBJ whole genome shotgun (WGS) entry which is preliminary data.</text>
</comment>
<evidence type="ECO:0000313" key="3">
    <source>
        <dbReference type="Proteomes" id="UP001196413"/>
    </source>
</evidence>
<keyword evidence="3" id="KW-1185">Reference proteome</keyword>
<dbReference type="Proteomes" id="UP001196413">
    <property type="component" value="Unassembled WGS sequence"/>
</dbReference>
<proteinExistence type="predicted"/>
<organism evidence="2 3">
    <name type="scientific">Parelaphostrongylus tenuis</name>
    <name type="common">Meningeal worm</name>
    <dbReference type="NCBI Taxonomy" id="148309"/>
    <lineage>
        <taxon>Eukaryota</taxon>
        <taxon>Metazoa</taxon>
        <taxon>Ecdysozoa</taxon>
        <taxon>Nematoda</taxon>
        <taxon>Chromadorea</taxon>
        <taxon>Rhabditida</taxon>
        <taxon>Rhabditina</taxon>
        <taxon>Rhabditomorpha</taxon>
        <taxon>Strongyloidea</taxon>
        <taxon>Metastrongylidae</taxon>
        <taxon>Parelaphostrongylus</taxon>
    </lineage>
</organism>
<sequence length="74" mass="8674">MELLKVRNMINMCQEKLIEIKEQEAKVNRLQLELEHMYLSSDLSTSQLKKANDAFETFAKDAYSTWLELLAVHT</sequence>
<keyword evidence="1" id="KW-0175">Coiled coil</keyword>
<evidence type="ECO:0000256" key="1">
    <source>
        <dbReference type="SAM" id="Coils"/>
    </source>
</evidence>
<feature type="coiled-coil region" evidence="1">
    <location>
        <begin position="13"/>
        <end position="40"/>
    </location>
</feature>
<gene>
    <name evidence="2" type="primary">DYS1_1</name>
    <name evidence="2" type="ORF">KIN20_028736</name>
</gene>
<name>A0AAD5R181_PARTN</name>
<dbReference type="EMBL" id="JAHQIW010005995">
    <property type="protein sequence ID" value="KAJ1367753.1"/>
    <property type="molecule type" value="Genomic_DNA"/>
</dbReference>